<evidence type="ECO:0000313" key="1">
    <source>
        <dbReference type="EMBL" id="CAJ1957793.1"/>
    </source>
</evidence>
<sequence length="539" mass="60915">MRTIQLMNSEAQANNKKAGRVAMNFAETHSLMPDGQCGSRKRHQAIDLALSKRLVWDLLILQRRAAGWISNDAKSCFDRVVHWVAIITMLRFGLTWRVLSSMFNMLSSATHRVRTGFGDSKRSFRPPSVVPFQDCGQGNGAGPPIWISVSSVLITMMEAMGYGFECLSVLESQQVTAQCFCFVVDDTDVIEAGGTVHHSGGDICASVQAAATLWSGGIRATGGAINPEKSFWWLIDFEWDARTGQWRFRRKRSAAPEFDLQIPGLSGDIESLCRLEPDDSERTLGVMLSPLENHKAQEAQLVSKAKEWAEQLWPHLLHKYDVLPLIRTTITKKLEYPMALTTLNAQQWQDIMSPVLQVCLPKSGVCRNFPRLVVFAPVNYQGLGVPHPFGKQVYKHLEMILRHMSGGTKTGAYMDANLQAHQLETGTSFGLLQQDYQNTSILASDTWLKRVWKELESLDMYVAFDSPALSLRSHHDALLIDLFMDLEVDQDDLLWLNWCRIFLQVTTVSDITTADGRYIRHCIWNGVRDDTYWTPYNWP</sequence>
<evidence type="ECO:0000313" key="2">
    <source>
        <dbReference type="Proteomes" id="UP001295423"/>
    </source>
</evidence>
<comment type="caution">
    <text evidence="1">The sequence shown here is derived from an EMBL/GenBank/DDBJ whole genome shotgun (WGS) entry which is preliminary data.</text>
</comment>
<evidence type="ECO:0008006" key="3">
    <source>
        <dbReference type="Google" id="ProtNLM"/>
    </source>
</evidence>
<proteinExistence type="predicted"/>
<dbReference type="EMBL" id="CAKOGP040001957">
    <property type="protein sequence ID" value="CAJ1957793.1"/>
    <property type="molecule type" value="Genomic_DNA"/>
</dbReference>
<protein>
    <recommendedName>
        <fullName evidence="3">Reverse transcriptase domain-containing protein</fullName>
    </recommendedName>
</protein>
<reference evidence="1" key="1">
    <citation type="submission" date="2023-08" db="EMBL/GenBank/DDBJ databases">
        <authorList>
            <person name="Audoor S."/>
            <person name="Bilcke G."/>
        </authorList>
    </citation>
    <scope>NUCLEOTIDE SEQUENCE</scope>
</reference>
<gene>
    <name evidence="1" type="ORF">CYCCA115_LOCUS16881</name>
</gene>
<organism evidence="1 2">
    <name type="scientific">Cylindrotheca closterium</name>
    <dbReference type="NCBI Taxonomy" id="2856"/>
    <lineage>
        <taxon>Eukaryota</taxon>
        <taxon>Sar</taxon>
        <taxon>Stramenopiles</taxon>
        <taxon>Ochrophyta</taxon>
        <taxon>Bacillariophyta</taxon>
        <taxon>Bacillariophyceae</taxon>
        <taxon>Bacillariophycidae</taxon>
        <taxon>Bacillariales</taxon>
        <taxon>Bacillariaceae</taxon>
        <taxon>Cylindrotheca</taxon>
    </lineage>
</organism>
<dbReference type="Proteomes" id="UP001295423">
    <property type="component" value="Unassembled WGS sequence"/>
</dbReference>
<name>A0AAD2PVW5_9STRA</name>
<dbReference type="AlphaFoldDB" id="A0AAD2PVW5"/>
<accession>A0AAD2PVW5</accession>
<keyword evidence="2" id="KW-1185">Reference proteome</keyword>